<evidence type="ECO:0000313" key="4">
    <source>
        <dbReference type="Proteomes" id="UP000238739"/>
    </source>
</evidence>
<comment type="caution">
    <text evidence="3">The sequence shown here is derived from an EMBL/GenBank/DDBJ whole genome shotgun (WGS) entry which is preliminary data.</text>
</comment>
<evidence type="ECO:0000259" key="2">
    <source>
        <dbReference type="PROSITE" id="PS51756"/>
    </source>
</evidence>
<organism evidence="3 4">
    <name type="scientific">Latilactobacillus fuchuensis</name>
    <dbReference type="NCBI Taxonomy" id="164393"/>
    <lineage>
        <taxon>Bacteria</taxon>
        <taxon>Bacillati</taxon>
        <taxon>Bacillota</taxon>
        <taxon>Bacilli</taxon>
        <taxon>Lactobacillales</taxon>
        <taxon>Lactobacillaceae</taxon>
        <taxon>Latilactobacillus</taxon>
    </lineage>
</organism>
<comment type="similarity">
    <text evidence="1">In the N-terminal section; belongs to the LXG family.</text>
</comment>
<proteinExistence type="inferred from homology"/>
<accession>A0A2N9DV13</accession>
<sequence>MNNVAKLYYEKLTDYQKRATDGLKRRTEKLEQLKTALQNLATSENFQGTAATNITAYLQEVHINGMINGLLQAVDNLQQTLDFYVIGYPAVDQNGVVFKLIDDDLAKHQTEVANRSRDYHKILTSATKTMTKVEHIKATSGLAKVTKNSSAVIDNLTTMKKLAFDQQTDWHRYDSDHANDFATLDTLIGQLNSLVGQYAGGTVPTMADYQGGGFNLVAGEQYTNALASVSAMNQSRAAADKQARQSLSQIRTSQKQYEKAVAKQKKIEAQKQKDANRTAGAASLFVDLSFIVVGGLLTLASGGAAVPLLLLATAAAFDANTLYSDFDKARTGKNEGTNFIKSNLQWILGQQIGEYTYETANIASGIIGSSGAYKELAEKGIVVNISRESKIFTSVMNKNIGKNIVAGTIKSSQTIFPARISGVTAKEVSKVVTVTYGKKSVTEFGEYQIKKEIIEPISNGTNEILRDGTYKVTGNEFISDVTGDMGGKGIGKGIGFVKNKTIDSTSQRMRTSMEETVEEAKLKQVQSIIKSLNQQYSYTKYISNLGDR</sequence>
<gene>
    <name evidence="3" type="ORF">LFUMFP_220028</name>
</gene>
<dbReference type="Pfam" id="PF04740">
    <property type="entry name" value="LXG"/>
    <property type="match status" value="1"/>
</dbReference>
<name>A0A2N9DV13_9LACO</name>
<evidence type="ECO:0000256" key="1">
    <source>
        <dbReference type="ARBA" id="ARBA00034117"/>
    </source>
</evidence>
<dbReference type="InterPro" id="IPR006829">
    <property type="entry name" value="LXG_dom"/>
</dbReference>
<dbReference type="AlphaFoldDB" id="A0A2N9DV13"/>
<feature type="domain" description="LXG" evidence="2">
    <location>
        <begin position="3"/>
        <end position="240"/>
    </location>
</feature>
<dbReference type="Proteomes" id="UP000238739">
    <property type="component" value="Unassembled WGS sequence"/>
</dbReference>
<dbReference type="EMBL" id="OGVC01000015">
    <property type="protein sequence ID" value="SPC38267.1"/>
    <property type="molecule type" value="Genomic_DNA"/>
</dbReference>
<keyword evidence="4" id="KW-1185">Reference proteome</keyword>
<reference evidence="3" key="1">
    <citation type="submission" date="2018-01" db="EMBL/GenBank/DDBJ databases">
        <authorList>
            <person name="Chaillou S."/>
        </authorList>
    </citation>
    <scope>NUCLEOTIDE SEQUENCE [LARGE SCALE GENOMIC DNA]</scope>
    <source>
        <strain evidence="3">MFPC41A2801</strain>
    </source>
</reference>
<protein>
    <recommendedName>
        <fullName evidence="2">LXG domain-containing protein</fullName>
    </recommendedName>
</protein>
<dbReference type="PROSITE" id="PS51756">
    <property type="entry name" value="LXG"/>
    <property type="match status" value="1"/>
</dbReference>
<evidence type="ECO:0000313" key="3">
    <source>
        <dbReference type="EMBL" id="SPC38267.1"/>
    </source>
</evidence>